<keyword evidence="2" id="KW-1133">Transmembrane helix</keyword>
<keyword evidence="2" id="KW-0812">Transmembrane</keyword>
<dbReference type="Proteomes" id="UP000054107">
    <property type="component" value="Unassembled WGS sequence"/>
</dbReference>
<accession>A0A0B7MXV7</accession>
<gene>
    <name evidence="3" type="primary">PARPA_01227.1 scaffold 1359</name>
</gene>
<organism evidence="3 4">
    <name type="scientific">Parasitella parasitica</name>
    <dbReference type="NCBI Taxonomy" id="35722"/>
    <lineage>
        <taxon>Eukaryota</taxon>
        <taxon>Fungi</taxon>
        <taxon>Fungi incertae sedis</taxon>
        <taxon>Mucoromycota</taxon>
        <taxon>Mucoromycotina</taxon>
        <taxon>Mucoromycetes</taxon>
        <taxon>Mucorales</taxon>
        <taxon>Mucorineae</taxon>
        <taxon>Mucoraceae</taxon>
        <taxon>Parasitella</taxon>
    </lineage>
</organism>
<reference evidence="3 4" key="1">
    <citation type="submission" date="2014-09" db="EMBL/GenBank/DDBJ databases">
        <authorList>
            <person name="Ellenberger Sabrina"/>
        </authorList>
    </citation>
    <scope>NUCLEOTIDE SEQUENCE [LARGE SCALE GENOMIC DNA]</scope>
    <source>
        <strain evidence="3 4">CBS 412.66</strain>
    </source>
</reference>
<dbReference type="EMBL" id="LN719426">
    <property type="protein sequence ID" value="CEP07918.1"/>
    <property type="molecule type" value="Genomic_DNA"/>
</dbReference>
<feature type="region of interest" description="Disordered" evidence="1">
    <location>
        <begin position="79"/>
        <end position="110"/>
    </location>
</feature>
<feature type="transmembrane region" description="Helical" evidence="2">
    <location>
        <begin position="6"/>
        <end position="27"/>
    </location>
</feature>
<dbReference type="AlphaFoldDB" id="A0A0B7MXV7"/>
<name>A0A0B7MXV7_9FUNG</name>
<sequence>MVVPPFLIWTAIIVAIALLTTPNNVLVSLSLRFIAEKNPIALLKNLLQTPSSGTPATAHRSTIVKSNYPTVSDNVFGNQKPVWKPAKSDDDYEDNYDDYSSGNEEQFDSESTTNAHSSFFEYLQKFLASVRFLAYNAWHDPKIFVQPEPTLVPPKDNESTTTAEEPERMKKMCEILMLSGIENSDCDSLVSPIEENVIKVVTSPWSEADEYGIQWKEVKEGKDKGCQYFLKASSVPLKMSASPNEDGSTKLSYYTKNTIGKYCPNGENDEEAIQFFKDLSEEIKPSKLSTFFNTRIIYDYTVFDMFEFHLLMDACLIALYRHFNQNNLGQPTNRSLAGFIFTAVYSQNQTDSDVDY</sequence>
<evidence type="ECO:0000313" key="4">
    <source>
        <dbReference type="Proteomes" id="UP000054107"/>
    </source>
</evidence>
<proteinExistence type="predicted"/>
<evidence type="ECO:0000313" key="3">
    <source>
        <dbReference type="EMBL" id="CEP07918.1"/>
    </source>
</evidence>
<evidence type="ECO:0000256" key="1">
    <source>
        <dbReference type="SAM" id="MobiDB-lite"/>
    </source>
</evidence>
<keyword evidence="4" id="KW-1185">Reference proteome</keyword>
<dbReference type="OrthoDB" id="2271038at2759"/>
<evidence type="ECO:0000256" key="2">
    <source>
        <dbReference type="SAM" id="Phobius"/>
    </source>
</evidence>
<keyword evidence="2" id="KW-0472">Membrane</keyword>
<protein>
    <submittedName>
        <fullName evidence="3">Uncharacterized protein</fullName>
    </submittedName>
</protein>